<proteinExistence type="predicted"/>
<protein>
    <submittedName>
        <fullName evidence="1">Unnamed protein product</fullName>
    </submittedName>
</protein>
<reference evidence="1" key="1">
    <citation type="submission" date="2023-04" db="EMBL/GenBank/DDBJ databases">
        <title>Candida boidinii NBRC 1967.</title>
        <authorList>
            <person name="Ichikawa N."/>
            <person name="Sato H."/>
            <person name="Tonouchi N."/>
        </authorList>
    </citation>
    <scope>NUCLEOTIDE SEQUENCE</scope>
    <source>
        <strain evidence="1">NBRC 1967</strain>
    </source>
</reference>
<name>A0ACB5U6D7_CANBO</name>
<dbReference type="Proteomes" id="UP001165101">
    <property type="component" value="Unassembled WGS sequence"/>
</dbReference>
<dbReference type="EMBL" id="BSXV01006008">
    <property type="protein sequence ID" value="GMF03206.1"/>
    <property type="molecule type" value="Genomic_DNA"/>
</dbReference>
<evidence type="ECO:0000313" key="1">
    <source>
        <dbReference type="EMBL" id="GMF03206.1"/>
    </source>
</evidence>
<evidence type="ECO:0000313" key="2">
    <source>
        <dbReference type="Proteomes" id="UP001165101"/>
    </source>
</evidence>
<organism evidence="1 2">
    <name type="scientific">Candida boidinii</name>
    <name type="common">Yeast</name>
    <dbReference type="NCBI Taxonomy" id="5477"/>
    <lineage>
        <taxon>Eukaryota</taxon>
        <taxon>Fungi</taxon>
        <taxon>Dikarya</taxon>
        <taxon>Ascomycota</taxon>
        <taxon>Saccharomycotina</taxon>
        <taxon>Pichiomycetes</taxon>
        <taxon>Pichiales</taxon>
        <taxon>Pichiaceae</taxon>
        <taxon>Ogataea</taxon>
        <taxon>Ogataea/Candida clade</taxon>
    </lineage>
</organism>
<sequence length="184" mass="19207">MIPLPTPLPVPKKVTIDESTIDFSDSENHTVISNNSGGGDAGTGSNNSGNDTPISASAASVNASAIASGSATSHSYNKKRFSTGSYSSAKHVNVFKVGSINSSSPLSSPPTQNKNYNILSQFQQHYDMYNTNKKSPSSNYISSSSTSKPIPVSNSSTSIVTNLKNQRGNSYGNGNGLNILVAQL</sequence>
<gene>
    <name evidence="1" type="ORF">Cboi01_000627500</name>
</gene>
<keyword evidence="2" id="KW-1185">Reference proteome</keyword>
<accession>A0ACB5U6D7</accession>
<comment type="caution">
    <text evidence="1">The sequence shown here is derived from an EMBL/GenBank/DDBJ whole genome shotgun (WGS) entry which is preliminary data.</text>
</comment>